<evidence type="ECO:0000313" key="2">
    <source>
        <dbReference type="EMBL" id="MBU5669638.1"/>
    </source>
</evidence>
<dbReference type="RefSeq" id="WP_216549472.1">
    <property type="nucleotide sequence ID" value="NZ_JAHLQO010000004.1"/>
</dbReference>
<sequence>MINNKINKVIDYLTPAEVCEVIGISKKSTPQITRWINEGKIPYYKQFGRNKAIPVSWVKSECLSRGIKWEGIQLKDNEKNVSLDDYEDLKKYAQNNNLTYDKLYNDIVNGKIKNYIRFGNAFGLPKK</sequence>
<comment type="caution">
    <text evidence="2">The sequence shown here is derived from an EMBL/GenBank/DDBJ whole genome shotgun (WGS) entry which is preliminary data.</text>
</comment>
<dbReference type="EMBL" id="JAHLQO010000004">
    <property type="protein sequence ID" value="MBU5669638.1"/>
    <property type="molecule type" value="Genomic_DNA"/>
</dbReference>
<protein>
    <submittedName>
        <fullName evidence="2">Helix-turn-helix domain-containing protein</fullName>
    </submittedName>
</protein>
<evidence type="ECO:0000313" key="3">
    <source>
        <dbReference type="Proteomes" id="UP000783742"/>
    </source>
</evidence>
<accession>A0ABS6FHI3</accession>
<gene>
    <name evidence="2" type="ORF">KQI68_07265</name>
</gene>
<evidence type="ECO:0000259" key="1">
    <source>
        <dbReference type="Pfam" id="PF12728"/>
    </source>
</evidence>
<reference evidence="2 3" key="1">
    <citation type="submission" date="2021-06" db="EMBL/GenBank/DDBJ databases">
        <authorList>
            <person name="Sun Q."/>
            <person name="Li D."/>
        </authorList>
    </citation>
    <scope>NUCLEOTIDE SEQUENCE [LARGE SCALE GENOMIC DNA]</scope>
    <source>
        <strain evidence="2 3">MSJ-1</strain>
    </source>
</reference>
<name>A0ABS6FHI3_9FIRM</name>
<dbReference type="Pfam" id="PF12728">
    <property type="entry name" value="HTH_17"/>
    <property type="match status" value="1"/>
</dbReference>
<keyword evidence="3" id="KW-1185">Reference proteome</keyword>
<proteinExistence type="predicted"/>
<organism evidence="2 3">
    <name type="scientific">Peptoniphilus ovalis</name>
    <dbReference type="NCBI Taxonomy" id="2841503"/>
    <lineage>
        <taxon>Bacteria</taxon>
        <taxon>Bacillati</taxon>
        <taxon>Bacillota</taxon>
        <taxon>Tissierellia</taxon>
        <taxon>Tissierellales</taxon>
        <taxon>Peptoniphilaceae</taxon>
        <taxon>Peptoniphilus</taxon>
    </lineage>
</organism>
<dbReference type="InterPro" id="IPR041657">
    <property type="entry name" value="HTH_17"/>
</dbReference>
<dbReference type="Proteomes" id="UP000783742">
    <property type="component" value="Unassembled WGS sequence"/>
</dbReference>
<feature type="domain" description="Helix-turn-helix" evidence="1">
    <location>
        <begin position="12"/>
        <end position="49"/>
    </location>
</feature>